<feature type="compositionally biased region" description="Basic residues" evidence="1">
    <location>
        <begin position="248"/>
        <end position="258"/>
    </location>
</feature>
<evidence type="ECO:0000313" key="3">
    <source>
        <dbReference type="Proteomes" id="UP000018050"/>
    </source>
</evidence>
<feature type="compositionally biased region" description="Low complexity" evidence="1">
    <location>
        <begin position="224"/>
        <end position="238"/>
    </location>
</feature>
<dbReference type="AlphaFoldDB" id="U6GQ39"/>
<proteinExistence type="predicted"/>
<organism evidence="2 3">
    <name type="scientific">Eimeria acervulina</name>
    <name type="common">Coccidian parasite</name>
    <dbReference type="NCBI Taxonomy" id="5801"/>
    <lineage>
        <taxon>Eukaryota</taxon>
        <taxon>Sar</taxon>
        <taxon>Alveolata</taxon>
        <taxon>Apicomplexa</taxon>
        <taxon>Conoidasida</taxon>
        <taxon>Coccidia</taxon>
        <taxon>Eucoccidiorida</taxon>
        <taxon>Eimeriorina</taxon>
        <taxon>Eimeriidae</taxon>
        <taxon>Eimeria</taxon>
    </lineage>
</organism>
<reference evidence="2" key="2">
    <citation type="submission" date="2013-10" db="EMBL/GenBank/DDBJ databases">
        <authorList>
            <person name="Aslett M."/>
        </authorList>
    </citation>
    <scope>NUCLEOTIDE SEQUENCE</scope>
    <source>
        <strain evidence="2">Houghton</strain>
    </source>
</reference>
<feature type="region of interest" description="Disordered" evidence="1">
    <location>
        <begin position="62"/>
        <end position="183"/>
    </location>
</feature>
<dbReference type="VEuPathDB" id="ToxoDB:EAH_00065870"/>
<feature type="compositionally biased region" description="Basic and acidic residues" evidence="1">
    <location>
        <begin position="150"/>
        <end position="159"/>
    </location>
</feature>
<gene>
    <name evidence="2" type="ORF">EAH_00065870</name>
</gene>
<sequence>MPTFNCFLILRRGDPLAGTAWQASNLSQISEPLDLSAGSLPSTLVGATVLVGRAARITAYEQLEEGPPKPASPLDRGPDSFIIPVFLGNDPSPESTWLPDDEPHISEPLDLPVGSRPSTSSGAVDLAGGAAQNTVYEQPSTPSQVQEDLGENHKERSSEKQQPAAGPSTPQNMPRASAAEAASPPPYTLSLLLLQRRYNRWLLQCLKWWLLDRLNRRLQAAAASQPAAAAASQPAAAAEPPRRESQQQKKRSRLHNRKQQQLLLV</sequence>
<feature type="region of interest" description="Disordered" evidence="1">
    <location>
        <begin position="224"/>
        <end position="265"/>
    </location>
</feature>
<accession>U6GQ39</accession>
<evidence type="ECO:0000256" key="1">
    <source>
        <dbReference type="SAM" id="MobiDB-lite"/>
    </source>
</evidence>
<dbReference type="EMBL" id="HG672264">
    <property type="protein sequence ID" value="CDI82310.1"/>
    <property type="molecule type" value="Genomic_DNA"/>
</dbReference>
<name>U6GQ39_EIMAC</name>
<evidence type="ECO:0000313" key="2">
    <source>
        <dbReference type="EMBL" id="CDI82310.1"/>
    </source>
</evidence>
<dbReference type="RefSeq" id="XP_013248243.1">
    <property type="nucleotide sequence ID" value="XM_013392789.1"/>
</dbReference>
<feature type="compositionally biased region" description="Polar residues" evidence="1">
    <location>
        <begin position="131"/>
        <end position="146"/>
    </location>
</feature>
<protein>
    <submittedName>
        <fullName evidence="2">Uncharacterized protein</fullName>
    </submittedName>
</protein>
<dbReference type="GeneID" id="25274657"/>
<keyword evidence="3" id="KW-1185">Reference proteome</keyword>
<dbReference type="Proteomes" id="UP000018050">
    <property type="component" value="Unassembled WGS sequence"/>
</dbReference>
<reference evidence="2" key="1">
    <citation type="submission" date="2013-10" db="EMBL/GenBank/DDBJ databases">
        <title>Genomic analysis of the causative agents of coccidiosis in chickens.</title>
        <authorList>
            <person name="Reid A.J."/>
            <person name="Blake D."/>
            <person name="Billington K."/>
            <person name="Browne H."/>
            <person name="Dunn M."/>
            <person name="Hung S."/>
            <person name="Kawahara F."/>
            <person name="Miranda-Saavedra D."/>
            <person name="Mourier T."/>
            <person name="Nagra H."/>
            <person name="Otto T.D."/>
            <person name="Rawlings N."/>
            <person name="Sanchez A."/>
            <person name="Sanders M."/>
            <person name="Subramaniam C."/>
            <person name="Tay Y."/>
            <person name="Dear P."/>
            <person name="Doerig C."/>
            <person name="Gruber A."/>
            <person name="Parkinson J."/>
            <person name="Shirley M."/>
            <person name="Wan K.L."/>
            <person name="Berriman M."/>
            <person name="Tomley F."/>
            <person name="Pain A."/>
        </authorList>
    </citation>
    <scope>NUCLEOTIDE SEQUENCE</scope>
    <source>
        <strain evidence="2">Houghton</strain>
    </source>
</reference>